<comment type="caution">
    <text evidence="4">The sequence shown here is derived from an EMBL/GenBank/DDBJ whole genome shotgun (WGS) entry which is preliminary data.</text>
</comment>
<dbReference type="InterPro" id="IPR045338">
    <property type="entry name" value="DUF6535"/>
</dbReference>
<evidence type="ECO:0000256" key="2">
    <source>
        <dbReference type="SAM" id="Phobius"/>
    </source>
</evidence>
<accession>A0AA39JLX4</accession>
<evidence type="ECO:0000313" key="4">
    <source>
        <dbReference type="EMBL" id="KAK0442828.1"/>
    </source>
</evidence>
<reference evidence="4" key="1">
    <citation type="submission" date="2023-06" db="EMBL/GenBank/DDBJ databases">
        <authorList>
            <consortium name="Lawrence Berkeley National Laboratory"/>
            <person name="Ahrendt S."/>
            <person name="Sahu N."/>
            <person name="Indic B."/>
            <person name="Wong-Bajracharya J."/>
            <person name="Merenyi Z."/>
            <person name="Ke H.-M."/>
            <person name="Monk M."/>
            <person name="Kocsube S."/>
            <person name="Drula E."/>
            <person name="Lipzen A."/>
            <person name="Balint B."/>
            <person name="Henrissat B."/>
            <person name="Andreopoulos B."/>
            <person name="Martin F.M."/>
            <person name="Harder C.B."/>
            <person name="Rigling D."/>
            <person name="Ford K.L."/>
            <person name="Foster G.D."/>
            <person name="Pangilinan J."/>
            <person name="Papanicolaou A."/>
            <person name="Barry K."/>
            <person name="LaButti K."/>
            <person name="Viragh M."/>
            <person name="Koriabine M."/>
            <person name="Yan M."/>
            <person name="Riley R."/>
            <person name="Champramary S."/>
            <person name="Plett K.L."/>
            <person name="Tsai I.J."/>
            <person name="Slot J."/>
            <person name="Sipos G."/>
            <person name="Plett J."/>
            <person name="Nagy L.G."/>
            <person name="Grigoriev I.V."/>
        </authorList>
    </citation>
    <scope>NUCLEOTIDE SEQUENCE</scope>
    <source>
        <strain evidence="4">FPL87.14</strain>
    </source>
</reference>
<feature type="region of interest" description="Disordered" evidence="1">
    <location>
        <begin position="1"/>
        <end position="103"/>
    </location>
</feature>
<evidence type="ECO:0000256" key="1">
    <source>
        <dbReference type="SAM" id="MobiDB-lite"/>
    </source>
</evidence>
<protein>
    <recommendedName>
        <fullName evidence="3">DUF6535 domain-containing protein</fullName>
    </recommendedName>
</protein>
<feature type="compositionally biased region" description="Basic and acidic residues" evidence="1">
    <location>
        <begin position="1"/>
        <end position="10"/>
    </location>
</feature>
<feature type="transmembrane region" description="Helical" evidence="2">
    <location>
        <begin position="275"/>
        <end position="303"/>
    </location>
</feature>
<gene>
    <name evidence="4" type="ORF">EV421DRAFT_548760</name>
</gene>
<keyword evidence="5" id="KW-1185">Reference proteome</keyword>
<evidence type="ECO:0000259" key="3">
    <source>
        <dbReference type="Pfam" id="PF20153"/>
    </source>
</evidence>
<feature type="compositionally biased region" description="Low complexity" evidence="1">
    <location>
        <begin position="69"/>
        <end position="84"/>
    </location>
</feature>
<feature type="domain" description="DUF6535" evidence="3">
    <location>
        <begin position="124"/>
        <end position="304"/>
    </location>
</feature>
<organism evidence="4 5">
    <name type="scientific">Armillaria borealis</name>
    <dbReference type="NCBI Taxonomy" id="47425"/>
    <lineage>
        <taxon>Eukaryota</taxon>
        <taxon>Fungi</taxon>
        <taxon>Dikarya</taxon>
        <taxon>Basidiomycota</taxon>
        <taxon>Agaricomycotina</taxon>
        <taxon>Agaricomycetes</taxon>
        <taxon>Agaricomycetidae</taxon>
        <taxon>Agaricales</taxon>
        <taxon>Marasmiineae</taxon>
        <taxon>Physalacriaceae</taxon>
        <taxon>Armillaria</taxon>
    </lineage>
</organism>
<feature type="transmembrane region" description="Helical" evidence="2">
    <location>
        <begin position="309"/>
        <end position="335"/>
    </location>
</feature>
<feature type="transmembrane region" description="Helical" evidence="2">
    <location>
        <begin position="224"/>
        <end position="243"/>
    </location>
</feature>
<proteinExistence type="predicted"/>
<keyword evidence="2" id="KW-0472">Membrane</keyword>
<dbReference type="Pfam" id="PF20153">
    <property type="entry name" value="DUF6535"/>
    <property type="match status" value="1"/>
</dbReference>
<keyword evidence="2" id="KW-1133">Transmembrane helix</keyword>
<feature type="compositionally biased region" description="Acidic residues" evidence="1">
    <location>
        <begin position="58"/>
        <end position="68"/>
    </location>
</feature>
<dbReference type="AlphaFoldDB" id="A0AA39JLX4"/>
<sequence length="968" mass="108802">MSIREVDRTSPLDPAPDGAIGREDAEAEEPIIGGDGEQGRSSAGQEEEVESSKAEEVKSDEEEDEDEAPAVAPPTSATAANAKTLFGMKRSNPTIKKGNDTYDYEQKYPEDAPYEEAAPASRVWRTYEDEGRNHDANMVEESRDNVDVLLVFAGLFSAVVTTFVAQTSQSLQPDYAAMSASILYESVLVQRAIANGSPVNAIAPSPLNPTIAFVPATTDVWVNGLWFTSLFLSLTTALVAVLVKQWLHHYVALPSGTPRDRSLTRQFRYAGFEKWHVQVVIGLLPVLMHLALAIFLTGLVIFLQPLQATLSWIICAGTVLVYTAYVVATILPILFPQCPYRTPLCDLVYISFWRIVPQVTWYDKEDSENSEDEDRRWISPIFRYLPRVQSRTPPSLATIESKFVQQTSTDLAAEALHWLFSVSSNPSVQSIVVQSIGGLPMASEAKFLELRGESHAITEYLRESLLIPCLSKTKVSDNAYYEPVPGMELKLGRLLRFDPGYYDYYSFICTPDIYSFELTAVILSNRCTLHDRETLDESVRPGTFLMDNMRSSKLSPRGWHRLMMHAHWKDDVLDPLDPDDDNHANMFPLHLCSGILRSFNASKRSPMQDFDSLLVLGFETALPFFVEEIYDNVLHMFSNFVDPSLNNLPLHLRVFVVVTKFILHRLPLPDSSAMSHEDICMSLSVAVNWIHCHQETFSLQEATAFILVLEDIMAPCVVPPFNTRSEWNKLFREIIDTYRSLAAVAPFACSLRGLQPMVDYMKSHWDEVADWYHRDEYSYECDPACRVLTNLLAKRIPVAFTVFLDKQCLPFLGNHAFRKESVAMVSAYVAGILAVQQGSDGAVDAETFQQHIAYLRNPQNRFAACSILATHGIRNIDRPAIRRNITTLVRLCPTRDAAWDECCGKLHVLAQSDGGDFFSEQCVFTGIFEEGRPLQADEIQIEKDNIKYAIQVLDDFFNGRAHTTDPVS</sequence>
<dbReference type="Proteomes" id="UP001175226">
    <property type="component" value="Unassembled WGS sequence"/>
</dbReference>
<name>A0AA39JLX4_9AGAR</name>
<evidence type="ECO:0000313" key="5">
    <source>
        <dbReference type="Proteomes" id="UP001175226"/>
    </source>
</evidence>
<keyword evidence="2" id="KW-0812">Transmembrane</keyword>
<dbReference type="EMBL" id="JAUEPT010000024">
    <property type="protein sequence ID" value="KAK0442828.1"/>
    <property type="molecule type" value="Genomic_DNA"/>
</dbReference>